<dbReference type="SUPFAM" id="SSF110857">
    <property type="entry name" value="Gamma-glutamyl cyclotransferase-like"/>
    <property type="match status" value="1"/>
</dbReference>
<proteinExistence type="predicted"/>
<dbReference type="InterPro" id="IPR036568">
    <property type="entry name" value="GGCT-like_sf"/>
</dbReference>
<reference evidence="6" key="2">
    <citation type="submission" date="2023-05" db="EMBL/GenBank/DDBJ databases">
        <authorList>
            <consortium name="Lawrence Berkeley National Laboratory"/>
            <person name="Steindorff A."/>
            <person name="Hensen N."/>
            <person name="Bonometti L."/>
            <person name="Westerberg I."/>
            <person name="Brannstrom I.O."/>
            <person name="Guillou S."/>
            <person name="Cros-Aarteil S."/>
            <person name="Calhoun S."/>
            <person name="Haridas S."/>
            <person name="Kuo A."/>
            <person name="Mondo S."/>
            <person name="Pangilinan J."/>
            <person name="Riley R."/>
            <person name="Labutti K."/>
            <person name="Andreopoulos B."/>
            <person name="Lipzen A."/>
            <person name="Chen C."/>
            <person name="Yanf M."/>
            <person name="Daum C."/>
            <person name="Ng V."/>
            <person name="Clum A."/>
            <person name="Ohm R."/>
            <person name="Martin F."/>
            <person name="Silar P."/>
            <person name="Natvig D."/>
            <person name="Lalanne C."/>
            <person name="Gautier V."/>
            <person name="Ament-Velasquez S.L."/>
            <person name="Kruys A."/>
            <person name="Hutchinson M.I."/>
            <person name="Powell A.J."/>
            <person name="Barry K."/>
            <person name="Miller A.N."/>
            <person name="Grigoriev I.V."/>
            <person name="Debuchy R."/>
            <person name="Gladieux P."/>
            <person name="Thoren M.H."/>
            <person name="Johannesson H."/>
        </authorList>
    </citation>
    <scope>NUCLEOTIDE SEQUENCE</scope>
    <source>
        <strain evidence="6">CBS 103.79</strain>
    </source>
</reference>
<evidence type="ECO:0000256" key="2">
    <source>
        <dbReference type="ARBA" id="ARBA00023239"/>
    </source>
</evidence>
<evidence type="ECO:0000256" key="4">
    <source>
        <dbReference type="PIRSR" id="PIRSR617939-2"/>
    </source>
</evidence>
<accession>A0AAN6MBG2</accession>
<feature type="binding site" evidence="4">
    <location>
        <begin position="11"/>
        <end position="16"/>
    </location>
    <ligand>
        <name>substrate</name>
    </ligand>
</feature>
<dbReference type="EC" id="4.3.2.9" evidence="1"/>
<dbReference type="AlphaFoldDB" id="A0AAN6MBG2"/>
<reference evidence="6" key="1">
    <citation type="journal article" date="2023" name="Mol. Phylogenet. Evol.">
        <title>Genome-scale phylogeny and comparative genomics of the fungal order Sordariales.</title>
        <authorList>
            <person name="Hensen N."/>
            <person name="Bonometti L."/>
            <person name="Westerberg I."/>
            <person name="Brannstrom I.O."/>
            <person name="Guillou S."/>
            <person name="Cros-Aarteil S."/>
            <person name="Calhoun S."/>
            <person name="Haridas S."/>
            <person name="Kuo A."/>
            <person name="Mondo S."/>
            <person name="Pangilinan J."/>
            <person name="Riley R."/>
            <person name="LaButti K."/>
            <person name="Andreopoulos B."/>
            <person name="Lipzen A."/>
            <person name="Chen C."/>
            <person name="Yan M."/>
            <person name="Daum C."/>
            <person name="Ng V."/>
            <person name="Clum A."/>
            <person name="Steindorff A."/>
            <person name="Ohm R.A."/>
            <person name="Martin F."/>
            <person name="Silar P."/>
            <person name="Natvig D.O."/>
            <person name="Lalanne C."/>
            <person name="Gautier V."/>
            <person name="Ament-Velasquez S.L."/>
            <person name="Kruys A."/>
            <person name="Hutchinson M.I."/>
            <person name="Powell A.J."/>
            <person name="Barry K."/>
            <person name="Miller A.N."/>
            <person name="Grigoriev I.V."/>
            <person name="Debuchy R."/>
            <person name="Gladieux P."/>
            <person name="Hiltunen Thoren M."/>
            <person name="Johannesson H."/>
        </authorList>
    </citation>
    <scope>NUCLEOTIDE SEQUENCE</scope>
    <source>
        <strain evidence="6">CBS 103.79</strain>
    </source>
</reference>
<keyword evidence="2" id="KW-0456">Lyase</keyword>
<dbReference type="InterPro" id="IPR009288">
    <property type="entry name" value="AIG2-like_dom"/>
</dbReference>
<evidence type="ECO:0000259" key="5">
    <source>
        <dbReference type="Pfam" id="PF06094"/>
    </source>
</evidence>
<dbReference type="Pfam" id="PF06094">
    <property type="entry name" value="GGACT"/>
    <property type="match status" value="1"/>
</dbReference>
<dbReference type="CDD" id="cd06661">
    <property type="entry name" value="GGCT_like"/>
    <property type="match status" value="1"/>
</dbReference>
<dbReference type="InterPro" id="IPR013024">
    <property type="entry name" value="GGCT-like"/>
</dbReference>
<evidence type="ECO:0000256" key="3">
    <source>
        <dbReference type="PIRSR" id="PIRSR617939-1"/>
    </source>
</evidence>
<keyword evidence="7" id="KW-1185">Reference proteome</keyword>
<dbReference type="PANTHER" id="PTHR12935">
    <property type="entry name" value="GAMMA-GLUTAMYLCYCLOTRANSFERASE"/>
    <property type="match status" value="1"/>
</dbReference>
<dbReference type="PANTHER" id="PTHR12935:SF0">
    <property type="entry name" value="GAMMA-GLUTAMYLCYCLOTRANSFERASE"/>
    <property type="match status" value="1"/>
</dbReference>
<evidence type="ECO:0000256" key="1">
    <source>
        <dbReference type="ARBA" id="ARBA00012346"/>
    </source>
</evidence>
<organism evidence="6 7">
    <name type="scientific">Staphylotrichum tortipilum</name>
    <dbReference type="NCBI Taxonomy" id="2831512"/>
    <lineage>
        <taxon>Eukaryota</taxon>
        <taxon>Fungi</taxon>
        <taxon>Dikarya</taxon>
        <taxon>Ascomycota</taxon>
        <taxon>Pezizomycotina</taxon>
        <taxon>Sordariomycetes</taxon>
        <taxon>Sordariomycetidae</taxon>
        <taxon>Sordariales</taxon>
        <taxon>Chaetomiaceae</taxon>
        <taxon>Staphylotrichum</taxon>
    </lineage>
</organism>
<protein>
    <recommendedName>
        <fullName evidence="1">gamma-glutamylcyclotransferase</fullName>
        <ecNumber evidence="1">4.3.2.9</ecNumber>
    </recommendedName>
</protein>
<dbReference type="GO" id="GO:0003839">
    <property type="term" value="F:gamma-glutamylcyclotransferase activity"/>
    <property type="evidence" value="ECO:0007669"/>
    <property type="project" value="UniProtKB-EC"/>
</dbReference>
<dbReference type="Proteomes" id="UP001303889">
    <property type="component" value="Unassembled WGS sequence"/>
</dbReference>
<comment type="caution">
    <text evidence="6">The sequence shown here is derived from an EMBL/GenBank/DDBJ whole genome shotgun (WGS) entry which is preliminary data.</text>
</comment>
<dbReference type="EMBL" id="MU856295">
    <property type="protein sequence ID" value="KAK3897044.1"/>
    <property type="molecule type" value="Genomic_DNA"/>
</dbReference>
<feature type="active site" description="Proton acceptor" evidence="3">
    <location>
        <position position="82"/>
    </location>
</feature>
<gene>
    <name evidence="6" type="ORF">C8A05DRAFT_39409</name>
</gene>
<evidence type="ECO:0000313" key="7">
    <source>
        <dbReference type="Proteomes" id="UP001303889"/>
    </source>
</evidence>
<dbReference type="InterPro" id="IPR017939">
    <property type="entry name" value="G-Glutamylcylcotransferase"/>
</dbReference>
<sequence length="303" mass="33691">MPSRRPPRRLYFAYGSNLSFRQMANRCPSSTFLGRAILPDHCWQINTRGYANVFACPGFAVHGLVYELGRSGDDEARLDIAEGVHSGAYEKAYKDVVVYPAAAGRQVKSYKAAAELDRVAEMRERVGDYDFWSGRGGPARVEEEVLVYLSPVFVGQGTAHEEYVGRMNIGIRDAVAMGVPADYFDNVVRSSIPQRPVPAVLPLEVRTPRLPGRARSGCVSYIVDEQRTRPPVTVATPVWQDSRPRSVSFGARTGGAGLALGPVAGWETENRRRSWTPQPAVVYDTRQAVEERNGYRVIQVDRW</sequence>
<evidence type="ECO:0000313" key="6">
    <source>
        <dbReference type="EMBL" id="KAK3897044.1"/>
    </source>
</evidence>
<name>A0AAN6MBG2_9PEZI</name>
<dbReference type="Gene3D" id="3.10.490.10">
    <property type="entry name" value="Gamma-glutamyl cyclotransferase-like"/>
    <property type="match status" value="1"/>
</dbReference>
<feature type="domain" description="Gamma-glutamylcyclotransferase AIG2-like" evidence="5">
    <location>
        <begin position="11"/>
        <end position="111"/>
    </location>
</feature>